<evidence type="ECO:0000256" key="2">
    <source>
        <dbReference type="ARBA" id="ARBA00004370"/>
    </source>
</evidence>
<dbReference type="Pfam" id="PF00512">
    <property type="entry name" value="HisKA"/>
    <property type="match status" value="1"/>
</dbReference>
<dbReference type="InterPro" id="IPR005467">
    <property type="entry name" value="His_kinase_dom"/>
</dbReference>
<dbReference type="Gene3D" id="1.10.287.130">
    <property type="match status" value="1"/>
</dbReference>
<dbReference type="PANTHER" id="PTHR45436">
    <property type="entry name" value="SENSOR HISTIDINE KINASE YKOH"/>
    <property type="match status" value="1"/>
</dbReference>
<comment type="subcellular location">
    <subcellularLocation>
        <location evidence="2">Membrane</location>
    </subcellularLocation>
</comment>
<dbReference type="EMBL" id="SKBL01000001">
    <property type="protein sequence ID" value="TFU18074.1"/>
    <property type="molecule type" value="Genomic_DNA"/>
</dbReference>
<evidence type="ECO:0000256" key="9">
    <source>
        <dbReference type="ARBA" id="ARBA00023012"/>
    </source>
</evidence>
<keyword evidence="10 11" id="KW-0472">Membrane</keyword>
<dbReference type="PROSITE" id="PS50109">
    <property type="entry name" value="HIS_KIN"/>
    <property type="match status" value="1"/>
</dbReference>
<organism evidence="14 15">
    <name type="scientific">Thermus tengchongensis</name>
    <dbReference type="NCBI Taxonomy" id="1214928"/>
    <lineage>
        <taxon>Bacteria</taxon>
        <taxon>Thermotogati</taxon>
        <taxon>Deinococcota</taxon>
        <taxon>Deinococci</taxon>
        <taxon>Thermales</taxon>
        <taxon>Thermaceae</taxon>
        <taxon>Thermus</taxon>
    </lineage>
</organism>
<dbReference type="PROSITE" id="PS50885">
    <property type="entry name" value="HAMP"/>
    <property type="match status" value="1"/>
</dbReference>
<keyword evidence="5" id="KW-0808">Transferase</keyword>
<evidence type="ECO:0000313" key="15">
    <source>
        <dbReference type="Proteomes" id="UP000297244"/>
    </source>
</evidence>
<dbReference type="PANTHER" id="PTHR45436:SF5">
    <property type="entry name" value="SENSOR HISTIDINE KINASE TRCS"/>
    <property type="match status" value="1"/>
</dbReference>
<evidence type="ECO:0000256" key="11">
    <source>
        <dbReference type="SAM" id="Phobius"/>
    </source>
</evidence>
<sequence length="327" mass="36003">MSLRARLALVIALLAFLPNLVLALTLGLVGEGPWLPLVLWLLLIALVSGAVGYILARSLLRPLEELTRALAYLSVREGPVNELRLPAPKEPPPMEIALLRARFGELLQRLQRLLEAREAFYGALAHDLKTPLVSAIRALEYLERADHLGREKRVELLLALRRELTQAHLLVENLLALSRLEARTPQRETLNLRALAEDLLLRYREEGRRRGLALTVEGAGLARGERLLLERALANLLDNALRHAKTQVRIRVEEGALQVEDDGEGLPLPLEALAQPFRQGGPNRGSAGLGLYTAKRVAEAHGGRLLTCKGPLGGACLRLELPSAKEL</sequence>
<evidence type="ECO:0000256" key="4">
    <source>
        <dbReference type="ARBA" id="ARBA00022553"/>
    </source>
</evidence>
<name>A0ABY2KCQ9_9DEIN</name>
<evidence type="ECO:0000256" key="8">
    <source>
        <dbReference type="ARBA" id="ARBA00022989"/>
    </source>
</evidence>
<dbReference type="GO" id="GO:0016301">
    <property type="term" value="F:kinase activity"/>
    <property type="evidence" value="ECO:0007669"/>
    <property type="project" value="UniProtKB-KW"/>
</dbReference>
<dbReference type="PRINTS" id="PR00344">
    <property type="entry name" value="BCTRLSENSOR"/>
</dbReference>
<dbReference type="InterPro" id="IPR004358">
    <property type="entry name" value="Sig_transdc_His_kin-like_C"/>
</dbReference>
<dbReference type="Gene3D" id="3.30.565.10">
    <property type="entry name" value="Histidine kinase-like ATPase, C-terminal domain"/>
    <property type="match status" value="1"/>
</dbReference>
<feature type="transmembrane region" description="Helical" evidence="11">
    <location>
        <begin position="33"/>
        <end position="56"/>
    </location>
</feature>
<dbReference type="InterPro" id="IPR003660">
    <property type="entry name" value="HAMP_dom"/>
</dbReference>
<reference evidence="14 15" key="1">
    <citation type="submission" date="2019-03" db="EMBL/GenBank/DDBJ databases">
        <title>Thermus tengchongensis species for the arsenic transformation mechanism.</title>
        <authorList>
            <person name="Yuan G.C."/>
        </authorList>
    </citation>
    <scope>NUCLEOTIDE SEQUENCE [LARGE SCALE GENOMIC DNA]</scope>
    <source>
        <strain evidence="14 15">15Y</strain>
    </source>
</reference>
<gene>
    <name evidence="14" type="ORF">E0489_00715</name>
</gene>
<evidence type="ECO:0000256" key="1">
    <source>
        <dbReference type="ARBA" id="ARBA00000085"/>
    </source>
</evidence>
<dbReference type="InterPro" id="IPR003594">
    <property type="entry name" value="HATPase_dom"/>
</dbReference>
<evidence type="ECO:0000256" key="6">
    <source>
        <dbReference type="ARBA" id="ARBA00022692"/>
    </source>
</evidence>
<dbReference type="CDD" id="cd00082">
    <property type="entry name" value="HisKA"/>
    <property type="match status" value="1"/>
</dbReference>
<evidence type="ECO:0000256" key="10">
    <source>
        <dbReference type="ARBA" id="ARBA00023136"/>
    </source>
</evidence>
<dbReference type="InterPro" id="IPR036890">
    <property type="entry name" value="HATPase_C_sf"/>
</dbReference>
<dbReference type="EC" id="2.7.13.3" evidence="3"/>
<feature type="domain" description="HAMP" evidence="13">
    <location>
        <begin position="57"/>
        <end position="115"/>
    </location>
</feature>
<evidence type="ECO:0000313" key="14">
    <source>
        <dbReference type="EMBL" id="TFU18074.1"/>
    </source>
</evidence>
<dbReference type="Gene3D" id="6.10.340.10">
    <property type="match status" value="1"/>
</dbReference>
<proteinExistence type="predicted"/>
<accession>A0ABY2KCQ9</accession>
<dbReference type="SUPFAM" id="SSF55874">
    <property type="entry name" value="ATPase domain of HSP90 chaperone/DNA topoisomerase II/histidine kinase"/>
    <property type="match status" value="1"/>
</dbReference>
<keyword evidence="4" id="KW-0597">Phosphoprotein</keyword>
<dbReference type="Pfam" id="PF02518">
    <property type="entry name" value="HATPase_c"/>
    <property type="match status" value="1"/>
</dbReference>
<keyword evidence="7 14" id="KW-0418">Kinase</keyword>
<evidence type="ECO:0000256" key="7">
    <source>
        <dbReference type="ARBA" id="ARBA00022777"/>
    </source>
</evidence>
<comment type="catalytic activity">
    <reaction evidence="1">
        <text>ATP + protein L-histidine = ADP + protein N-phospho-L-histidine.</text>
        <dbReference type="EC" id="2.7.13.3"/>
    </reaction>
</comment>
<dbReference type="SUPFAM" id="SSF47384">
    <property type="entry name" value="Homodimeric domain of signal transducing histidine kinase"/>
    <property type="match status" value="1"/>
</dbReference>
<dbReference type="SMART" id="SM00388">
    <property type="entry name" value="HisKA"/>
    <property type="match status" value="1"/>
</dbReference>
<evidence type="ECO:0000256" key="5">
    <source>
        <dbReference type="ARBA" id="ARBA00022679"/>
    </source>
</evidence>
<keyword evidence="15" id="KW-1185">Reference proteome</keyword>
<evidence type="ECO:0000256" key="3">
    <source>
        <dbReference type="ARBA" id="ARBA00012438"/>
    </source>
</evidence>
<evidence type="ECO:0000259" key="13">
    <source>
        <dbReference type="PROSITE" id="PS50885"/>
    </source>
</evidence>
<dbReference type="Proteomes" id="UP000297244">
    <property type="component" value="Unassembled WGS sequence"/>
</dbReference>
<dbReference type="InterPro" id="IPR050428">
    <property type="entry name" value="TCS_sensor_his_kinase"/>
</dbReference>
<evidence type="ECO:0000259" key="12">
    <source>
        <dbReference type="PROSITE" id="PS50109"/>
    </source>
</evidence>
<keyword evidence="8 11" id="KW-1133">Transmembrane helix</keyword>
<keyword evidence="9" id="KW-0902">Two-component regulatory system</keyword>
<dbReference type="InterPro" id="IPR036097">
    <property type="entry name" value="HisK_dim/P_sf"/>
</dbReference>
<comment type="caution">
    <text evidence="14">The sequence shown here is derived from an EMBL/GenBank/DDBJ whole genome shotgun (WGS) entry which is preliminary data.</text>
</comment>
<keyword evidence="6 11" id="KW-0812">Transmembrane</keyword>
<dbReference type="SMART" id="SM00387">
    <property type="entry name" value="HATPase_c"/>
    <property type="match status" value="1"/>
</dbReference>
<dbReference type="InterPro" id="IPR003661">
    <property type="entry name" value="HisK_dim/P_dom"/>
</dbReference>
<feature type="domain" description="Histidine kinase" evidence="12">
    <location>
        <begin position="123"/>
        <end position="325"/>
    </location>
</feature>
<protein>
    <recommendedName>
        <fullName evidence="3">histidine kinase</fullName>
        <ecNumber evidence="3">2.7.13.3</ecNumber>
    </recommendedName>
</protein>
<dbReference type="RefSeq" id="WP_038042802.1">
    <property type="nucleotide sequence ID" value="NZ_ML214239.1"/>
</dbReference>
<dbReference type="CDD" id="cd00075">
    <property type="entry name" value="HATPase"/>
    <property type="match status" value="1"/>
</dbReference>